<keyword evidence="3 5" id="KW-0694">RNA-binding</keyword>
<evidence type="ECO:0000256" key="2">
    <source>
        <dbReference type="ARBA" id="ARBA00022737"/>
    </source>
</evidence>
<dbReference type="InterPro" id="IPR051945">
    <property type="entry name" value="RRM_MRD1_RNA_proc_ribogen"/>
</dbReference>
<reference evidence="7" key="1">
    <citation type="journal article" date="2023" name="Insect Mol. Biol.">
        <title>Genome sequencing provides insights into the evolution of gene families encoding plant cell wall-degrading enzymes in longhorned beetles.</title>
        <authorList>
            <person name="Shin N.R."/>
            <person name="Okamura Y."/>
            <person name="Kirsch R."/>
            <person name="Pauchet Y."/>
        </authorList>
    </citation>
    <scope>NUCLEOTIDE SEQUENCE</scope>
    <source>
        <strain evidence="7">MMC_N1</strain>
    </source>
</reference>
<protein>
    <recommendedName>
        <fullName evidence="6">RRM domain-containing protein</fullName>
    </recommendedName>
</protein>
<dbReference type="SUPFAM" id="SSF54928">
    <property type="entry name" value="RNA-binding domain, RBD"/>
    <property type="match status" value="1"/>
</dbReference>
<dbReference type="InterPro" id="IPR000504">
    <property type="entry name" value="RRM_dom"/>
</dbReference>
<comment type="caution">
    <text evidence="7">The sequence shown here is derived from an EMBL/GenBank/DDBJ whole genome shotgun (WGS) entry which is preliminary data.</text>
</comment>
<keyword evidence="4" id="KW-0539">Nucleus</keyword>
<proteinExistence type="predicted"/>
<evidence type="ECO:0000313" key="8">
    <source>
        <dbReference type="Proteomes" id="UP001162164"/>
    </source>
</evidence>
<dbReference type="Proteomes" id="UP001162164">
    <property type="component" value="Unassembled WGS sequence"/>
</dbReference>
<keyword evidence="8" id="KW-1185">Reference proteome</keyword>
<keyword evidence="2" id="KW-0677">Repeat</keyword>
<evidence type="ECO:0000256" key="5">
    <source>
        <dbReference type="PROSITE-ProRule" id="PRU00176"/>
    </source>
</evidence>
<dbReference type="InterPro" id="IPR012677">
    <property type="entry name" value="Nucleotide-bd_a/b_plait_sf"/>
</dbReference>
<name>A0ABQ9IWC8_9CUCU</name>
<organism evidence="7 8">
    <name type="scientific">Molorchus minor</name>
    <dbReference type="NCBI Taxonomy" id="1323400"/>
    <lineage>
        <taxon>Eukaryota</taxon>
        <taxon>Metazoa</taxon>
        <taxon>Ecdysozoa</taxon>
        <taxon>Arthropoda</taxon>
        <taxon>Hexapoda</taxon>
        <taxon>Insecta</taxon>
        <taxon>Pterygota</taxon>
        <taxon>Neoptera</taxon>
        <taxon>Endopterygota</taxon>
        <taxon>Coleoptera</taxon>
        <taxon>Polyphaga</taxon>
        <taxon>Cucujiformia</taxon>
        <taxon>Chrysomeloidea</taxon>
        <taxon>Cerambycidae</taxon>
        <taxon>Lamiinae</taxon>
        <taxon>Monochamini</taxon>
        <taxon>Molorchus</taxon>
    </lineage>
</organism>
<dbReference type="InterPro" id="IPR035979">
    <property type="entry name" value="RBD_domain_sf"/>
</dbReference>
<dbReference type="Pfam" id="PF00076">
    <property type="entry name" value="RRM_1"/>
    <property type="match status" value="1"/>
</dbReference>
<evidence type="ECO:0000313" key="7">
    <source>
        <dbReference type="EMBL" id="KAJ8966466.1"/>
    </source>
</evidence>
<dbReference type="Gene3D" id="3.30.70.330">
    <property type="match status" value="1"/>
</dbReference>
<comment type="subcellular location">
    <subcellularLocation>
        <location evidence="1">Nucleus</location>
    </subcellularLocation>
</comment>
<evidence type="ECO:0000256" key="4">
    <source>
        <dbReference type="ARBA" id="ARBA00023242"/>
    </source>
</evidence>
<evidence type="ECO:0000256" key="1">
    <source>
        <dbReference type="ARBA" id="ARBA00004123"/>
    </source>
</evidence>
<evidence type="ECO:0000256" key="3">
    <source>
        <dbReference type="ARBA" id="ARBA00022884"/>
    </source>
</evidence>
<dbReference type="EMBL" id="JAPWTJ010002364">
    <property type="protein sequence ID" value="KAJ8966466.1"/>
    <property type="molecule type" value="Genomic_DNA"/>
</dbReference>
<gene>
    <name evidence="7" type="ORF">NQ317_011453</name>
</gene>
<dbReference type="PANTHER" id="PTHR48039:SF5">
    <property type="entry name" value="RNA-BINDING PROTEIN 28"/>
    <property type="match status" value="1"/>
</dbReference>
<sequence>MSQFGRIFYALICVDKLTEHSKGTGFVKFVNKEDADTALKAGTELTLMGNVLDCHPALERNEIQKKAEEKKDKRA</sequence>
<dbReference type="PROSITE" id="PS50102">
    <property type="entry name" value="RRM"/>
    <property type="match status" value="1"/>
</dbReference>
<dbReference type="PANTHER" id="PTHR48039">
    <property type="entry name" value="RNA-BINDING MOTIF PROTEIN 14B"/>
    <property type="match status" value="1"/>
</dbReference>
<accession>A0ABQ9IWC8</accession>
<feature type="domain" description="RRM" evidence="6">
    <location>
        <begin position="1"/>
        <end position="59"/>
    </location>
</feature>
<evidence type="ECO:0000259" key="6">
    <source>
        <dbReference type="PROSITE" id="PS50102"/>
    </source>
</evidence>